<keyword evidence="6" id="KW-1185">Reference proteome</keyword>
<dbReference type="SMART" id="SM00411">
    <property type="entry name" value="BHL"/>
    <property type="match status" value="1"/>
</dbReference>
<dbReference type="KEGG" id="fer:FNB15_19565"/>
<dbReference type="AlphaFoldDB" id="A0A516H6E6"/>
<accession>A0A516H6E6</accession>
<evidence type="ECO:0000313" key="6">
    <source>
        <dbReference type="Proteomes" id="UP000317496"/>
    </source>
</evidence>
<name>A0A516H6E6_9PROT</name>
<dbReference type="GO" id="GO:0030261">
    <property type="term" value="P:chromosome condensation"/>
    <property type="evidence" value="ECO:0007669"/>
    <property type="project" value="UniProtKB-KW"/>
</dbReference>
<dbReference type="EMBL" id="CP041636">
    <property type="protein sequence ID" value="QDO99338.1"/>
    <property type="molecule type" value="Genomic_DNA"/>
</dbReference>
<evidence type="ECO:0000256" key="1">
    <source>
        <dbReference type="ARBA" id="ARBA00010529"/>
    </source>
</evidence>
<comment type="similarity">
    <text evidence="1 4">Belongs to the bacterial histone-like protein family.</text>
</comment>
<proteinExistence type="inferred from homology"/>
<dbReference type="PANTHER" id="PTHR33175">
    <property type="entry name" value="DNA-BINDING PROTEIN HU"/>
    <property type="match status" value="1"/>
</dbReference>
<organism evidence="5 6">
    <name type="scientific">Ferrovibrio terrae</name>
    <dbReference type="NCBI Taxonomy" id="2594003"/>
    <lineage>
        <taxon>Bacteria</taxon>
        <taxon>Pseudomonadati</taxon>
        <taxon>Pseudomonadota</taxon>
        <taxon>Alphaproteobacteria</taxon>
        <taxon>Rhodospirillales</taxon>
        <taxon>Rhodospirillaceae</taxon>
        <taxon>Ferrovibrio</taxon>
    </lineage>
</organism>
<evidence type="ECO:0000313" key="5">
    <source>
        <dbReference type="EMBL" id="QDO99338.1"/>
    </source>
</evidence>
<evidence type="ECO:0000256" key="2">
    <source>
        <dbReference type="ARBA" id="ARBA00023067"/>
    </source>
</evidence>
<dbReference type="InterPro" id="IPR010992">
    <property type="entry name" value="IHF-like_DNA-bd_dom_sf"/>
</dbReference>
<dbReference type="OrthoDB" id="9804203at2"/>
<dbReference type="Pfam" id="PF00216">
    <property type="entry name" value="Bac_DNA_binding"/>
    <property type="match status" value="1"/>
</dbReference>
<dbReference type="SUPFAM" id="SSF47729">
    <property type="entry name" value="IHF-like DNA-binding proteins"/>
    <property type="match status" value="1"/>
</dbReference>
<dbReference type="GO" id="GO:0030527">
    <property type="term" value="F:structural constituent of chromatin"/>
    <property type="evidence" value="ECO:0007669"/>
    <property type="project" value="InterPro"/>
</dbReference>
<dbReference type="Proteomes" id="UP000317496">
    <property type="component" value="Chromosome"/>
</dbReference>
<keyword evidence="3 5" id="KW-0238">DNA-binding</keyword>
<dbReference type="Gene3D" id="4.10.520.10">
    <property type="entry name" value="IHF-like DNA-binding proteins"/>
    <property type="match status" value="1"/>
</dbReference>
<dbReference type="PANTHER" id="PTHR33175:SF3">
    <property type="entry name" value="DNA-BINDING PROTEIN HU-BETA"/>
    <property type="match status" value="1"/>
</dbReference>
<dbReference type="CDD" id="cd13831">
    <property type="entry name" value="HU"/>
    <property type="match status" value="1"/>
</dbReference>
<dbReference type="PRINTS" id="PR01727">
    <property type="entry name" value="DNABINDINGHU"/>
</dbReference>
<keyword evidence="2" id="KW-0226">DNA condensation</keyword>
<dbReference type="PROSITE" id="PS00045">
    <property type="entry name" value="HISTONE_LIKE"/>
    <property type="match status" value="1"/>
</dbReference>
<protein>
    <submittedName>
        <fullName evidence="5">HU family DNA-binding protein</fullName>
    </submittedName>
</protein>
<gene>
    <name evidence="5" type="ORF">FNB15_19565</name>
</gene>
<dbReference type="GO" id="GO:0003677">
    <property type="term" value="F:DNA binding"/>
    <property type="evidence" value="ECO:0007669"/>
    <property type="project" value="UniProtKB-KW"/>
</dbReference>
<evidence type="ECO:0000256" key="3">
    <source>
        <dbReference type="ARBA" id="ARBA00023125"/>
    </source>
</evidence>
<dbReference type="RefSeq" id="WP_144258334.1">
    <property type="nucleotide sequence ID" value="NZ_CP041636.1"/>
</dbReference>
<evidence type="ECO:0000256" key="4">
    <source>
        <dbReference type="RuleBase" id="RU003939"/>
    </source>
</evidence>
<dbReference type="InterPro" id="IPR000119">
    <property type="entry name" value="Hist_DNA-bd"/>
</dbReference>
<sequence length="89" mass="9416">MNKADLIEIVRDTTGATKAASGEAVDAVFEAMAKSLKKEGAFTIVGFGTFKVSKRAARKGRNPQTGETIKIAASKSVRFKASANLKGRL</sequence>
<reference evidence="5 6" key="1">
    <citation type="submission" date="2019-07" db="EMBL/GenBank/DDBJ databases">
        <title>Genome sequencing for Ferrovibrio sp. K5.</title>
        <authorList>
            <person name="Park S.-J."/>
        </authorList>
    </citation>
    <scope>NUCLEOTIDE SEQUENCE [LARGE SCALE GENOMIC DNA]</scope>
    <source>
        <strain evidence="5 6">K5</strain>
    </source>
</reference>
<dbReference type="InterPro" id="IPR020816">
    <property type="entry name" value="Histone-like_DNA-bd_CS"/>
</dbReference>